<feature type="region of interest" description="Disordered" evidence="1">
    <location>
        <begin position="33"/>
        <end position="165"/>
    </location>
</feature>
<sequence length="165" mass="18489">MGISGTTAKRSFSAANQELGKDLVVNAALDKLKELKKSDDDCKSMPTGGESREYPESKLMSDHRTETGGESKGRDKDRDRDRDRERMREKERTKSRDHDRGRESDRGRGRENTERDTDKVKERGHRSRDKGKDSDNMPVTSFPPIKIENDEGSESGGGDQGNASS</sequence>
<reference evidence="2" key="1">
    <citation type="submission" date="2023-05" db="EMBL/GenBank/DDBJ databases">
        <authorList>
            <person name="Huff M."/>
        </authorList>
    </citation>
    <scope>NUCLEOTIDE SEQUENCE</scope>
</reference>
<feature type="compositionally biased region" description="Gly residues" evidence="1">
    <location>
        <begin position="154"/>
        <end position="165"/>
    </location>
</feature>
<feature type="compositionally biased region" description="Basic and acidic residues" evidence="1">
    <location>
        <begin position="33"/>
        <end position="43"/>
    </location>
</feature>
<organism evidence="2 3">
    <name type="scientific">Fraxinus pennsylvanica</name>
    <dbReference type="NCBI Taxonomy" id="56036"/>
    <lineage>
        <taxon>Eukaryota</taxon>
        <taxon>Viridiplantae</taxon>
        <taxon>Streptophyta</taxon>
        <taxon>Embryophyta</taxon>
        <taxon>Tracheophyta</taxon>
        <taxon>Spermatophyta</taxon>
        <taxon>Magnoliopsida</taxon>
        <taxon>eudicotyledons</taxon>
        <taxon>Gunneridae</taxon>
        <taxon>Pentapetalae</taxon>
        <taxon>asterids</taxon>
        <taxon>lamiids</taxon>
        <taxon>Lamiales</taxon>
        <taxon>Oleaceae</taxon>
        <taxon>Oleeae</taxon>
        <taxon>Fraxinus</taxon>
    </lineage>
</organism>
<name>A0AAD1YUV4_9LAMI</name>
<evidence type="ECO:0000313" key="3">
    <source>
        <dbReference type="Proteomes" id="UP000834106"/>
    </source>
</evidence>
<keyword evidence="3" id="KW-1185">Reference proteome</keyword>
<protein>
    <submittedName>
        <fullName evidence="2">Uncharacterized protein</fullName>
    </submittedName>
</protein>
<dbReference type="Proteomes" id="UP000834106">
    <property type="component" value="Chromosome 2"/>
</dbReference>
<dbReference type="EMBL" id="OU503037">
    <property type="protein sequence ID" value="CAI9756933.1"/>
    <property type="molecule type" value="Genomic_DNA"/>
</dbReference>
<proteinExistence type="predicted"/>
<accession>A0AAD1YUV4</accession>
<dbReference type="AlphaFoldDB" id="A0AAD1YUV4"/>
<evidence type="ECO:0000256" key="1">
    <source>
        <dbReference type="SAM" id="MobiDB-lite"/>
    </source>
</evidence>
<feature type="compositionally biased region" description="Basic and acidic residues" evidence="1">
    <location>
        <begin position="50"/>
        <end position="121"/>
    </location>
</feature>
<evidence type="ECO:0000313" key="2">
    <source>
        <dbReference type="EMBL" id="CAI9756933.1"/>
    </source>
</evidence>
<gene>
    <name evidence="2" type="ORF">FPE_LOCUS4363</name>
</gene>